<proteinExistence type="predicted"/>
<evidence type="ECO:0000313" key="1">
    <source>
        <dbReference type="EMBL" id="CAB3979701.1"/>
    </source>
</evidence>
<evidence type="ECO:0000313" key="2">
    <source>
        <dbReference type="Proteomes" id="UP001152795"/>
    </source>
</evidence>
<protein>
    <submittedName>
        <fullName evidence="1">Uncharacterized protein</fullName>
    </submittedName>
</protein>
<dbReference type="Proteomes" id="UP001152795">
    <property type="component" value="Unassembled WGS sequence"/>
</dbReference>
<gene>
    <name evidence="1" type="ORF">PACLA_8A019550</name>
</gene>
<name>A0A6S7G0Y9_PARCT</name>
<organism evidence="1 2">
    <name type="scientific">Paramuricea clavata</name>
    <name type="common">Red gorgonian</name>
    <name type="synonym">Violescent sea-whip</name>
    <dbReference type="NCBI Taxonomy" id="317549"/>
    <lineage>
        <taxon>Eukaryota</taxon>
        <taxon>Metazoa</taxon>
        <taxon>Cnidaria</taxon>
        <taxon>Anthozoa</taxon>
        <taxon>Octocorallia</taxon>
        <taxon>Malacalcyonacea</taxon>
        <taxon>Plexauridae</taxon>
        <taxon>Paramuricea</taxon>
    </lineage>
</organism>
<accession>A0A6S7G0Y9</accession>
<sequence>MVRELPDAYRNVPPAVLKDKGLVVPKLIGPVMPPTQDQDAITRNINWLENVKSLYGKDKLDKEEFVSWAAFHAATSKPRSNTSNSNGSTTFCDSKTDTVEQFQYTWRRSLCGHVWWFAHRNGSNEMHRRVVEWEWLGNCTS</sequence>
<keyword evidence="2" id="KW-1185">Reference proteome</keyword>
<dbReference type="EMBL" id="CACRXK020000220">
    <property type="protein sequence ID" value="CAB3979701.1"/>
    <property type="molecule type" value="Genomic_DNA"/>
</dbReference>
<reference evidence="1" key="1">
    <citation type="submission" date="2020-04" db="EMBL/GenBank/DDBJ databases">
        <authorList>
            <person name="Alioto T."/>
            <person name="Alioto T."/>
            <person name="Gomez Garrido J."/>
        </authorList>
    </citation>
    <scope>NUCLEOTIDE SEQUENCE</scope>
    <source>
        <strain evidence="1">A484AB</strain>
    </source>
</reference>
<dbReference type="AlphaFoldDB" id="A0A6S7G0Y9"/>
<comment type="caution">
    <text evidence="1">The sequence shown here is derived from an EMBL/GenBank/DDBJ whole genome shotgun (WGS) entry which is preliminary data.</text>
</comment>